<sequence>SSSWVDFTNPSAQEWWSKKFAFDQYKGSTEILFTWNDMNEPSTFNGPEITMPKDLVHYGGWEHRDLHNIYGYSFHIATVQGLINRTEPPRRPFVLSRSFFVGSQRYGPIWTGDNAASWDYLAISIPMLLTISISGLPFSGTDVGGFLYDPTPELLVRWYQAGAFQPFFRAHAHIDTKRREPWLFGDPYTSYIRDIIRERYSLLPLWYTLFHEASTTGMPIIRPMFVVYSDDEKVYEMDDQFFVGNSLLVKPIVEEGQTSTEVYFSGNEIYYDYFTFEKFCGSSKVRINAPLNKIPVFLRGGSVITKRQKIRGSSSDMHLDPFTLVIALNENNEAIGTLYLDDGETYDYEKGYFVHRQFTFSAGKLVSQSLSSLDNDKNLYAQSISSVHVEQIIVLGLDVKPSKIIAHNNRTEDSELQFDLKCFGISEVNTTNAIVIKGSNMLITEDWT</sequence>
<accession>A0ACA9QM88</accession>
<reference evidence="1" key="1">
    <citation type="submission" date="2021-06" db="EMBL/GenBank/DDBJ databases">
        <authorList>
            <person name="Kallberg Y."/>
            <person name="Tangrot J."/>
            <person name="Rosling A."/>
        </authorList>
    </citation>
    <scope>NUCLEOTIDE SEQUENCE</scope>
    <source>
        <strain evidence="1">MA461A</strain>
    </source>
</reference>
<feature type="non-terminal residue" evidence="1">
    <location>
        <position position="1"/>
    </location>
</feature>
<proteinExistence type="predicted"/>
<gene>
    <name evidence="1" type="ORF">RPERSI_LOCUS14472</name>
</gene>
<dbReference type="Proteomes" id="UP000789920">
    <property type="component" value="Unassembled WGS sequence"/>
</dbReference>
<comment type="caution">
    <text evidence="1">The sequence shown here is derived from an EMBL/GenBank/DDBJ whole genome shotgun (WGS) entry which is preliminary data.</text>
</comment>
<keyword evidence="2" id="KW-1185">Reference proteome</keyword>
<evidence type="ECO:0000313" key="1">
    <source>
        <dbReference type="EMBL" id="CAG8753859.1"/>
    </source>
</evidence>
<feature type="non-terminal residue" evidence="1">
    <location>
        <position position="448"/>
    </location>
</feature>
<evidence type="ECO:0000313" key="2">
    <source>
        <dbReference type="Proteomes" id="UP000789920"/>
    </source>
</evidence>
<name>A0ACA9QM88_9GLOM</name>
<dbReference type="EMBL" id="CAJVQC010033410">
    <property type="protein sequence ID" value="CAG8753859.1"/>
    <property type="molecule type" value="Genomic_DNA"/>
</dbReference>
<protein>
    <submittedName>
        <fullName evidence="1">26136_t:CDS:1</fullName>
    </submittedName>
</protein>
<organism evidence="1 2">
    <name type="scientific">Racocetra persica</name>
    <dbReference type="NCBI Taxonomy" id="160502"/>
    <lineage>
        <taxon>Eukaryota</taxon>
        <taxon>Fungi</taxon>
        <taxon>Fungi incertae sedis</taxon>
        <taxon>Mucoromycota</taxon>
        <taxon>Glomeromycotina</taxon>
        <taxon>Glomeromycetes</taxon>
        <taxon>Diversisporales</taxon>
        <taxon>Gigasporaceae</taxon>
        <taxon>Racocetra</taxon>
    </lineage>
</organism>